<proteinExistence type="predicted"/>
<evidence type="ECO:0008006" key="5">
    <source>
        <dbReference type="Google" id="ProtNLM"/>
    </source>
</evidence>
<dbReference type="GO" id="GO:0032259">
    <property type="term" value="P:methylation"/>
    <property type="evidence" value="ECO:0007669"/>
    <property type="project" value="UniProtKB-KW"/>
</dbReference>
<gene>
    <name evidence="4" type="ORF">TDIB3V08_LOCUS8129</name>
</gene>
<dbReference type="Gene3D" id="6.10.140.2220">
    <property type="match status" value="1"/>
</dbReference>
<dbReference type="GO" id="GO:0008168">
    <property type="term" value="F:methyltransferase activity"/>
    <property type="evidence" value="ECO:0007669"/>
    <property type="project" value="UniProtKB-KW"/>
</dbReference>
<evidence type="ECO:0000256" key="1">
    <source>
        <dbReference type="ARBA" id="ARBA00022603"/>
    </source>
</evidence>
<dbReference type="PANTHER" id="PTHR46165:SF5">
    <property type="entry name" value="RE32936P"/>
    <property type="match status" value="1"/>
</dbReference>
<reference evidence="4" key="1">
    <citation type="submission" date="2020-11" db="EMBL/GenBank/DDBJ databases">
        <authorList>
            <person name="Tran Van P."/>
        </authorList>
    </citation>
    <scope>NUCLEOTIDE SEQUENCE</scope>
</reference>
<keyword evidence="2" id="KW-0808">Transferase</keyword>
<sequence length="531" mass="59584">MGRGGWVGVKASRMRDEDDPDPYYTSLCSAKTLQSNQKGFFQDYADRVTEAVGSKWIERVFGRLATDRDRIAACYADDKVRSAVLDPLKHTQEMYRRKSAPVAFQKRMEADRALSSNNPQKALMLYSQSCMRAPGTGVDVTVDQGLSLALALGGRSEALLVLEDYLQSLADLNLAVKEGFPQHLRYQLYWRMGRCYRGLNQVAKARVSLQLSARLVREHLAQLGNEALISLMRLQEELDDLMLLKEEGRSKEPLQIKQPDETPLPPVAAGCHPELGCASRLLGVSRTEQAGRYVVAREPVATGDTLVVEPAYAACLLPDKFGSHCHHCFARLKAPVACPECSGLAFCSVGCRDEACRSYHRYECHYMDLLIGSGMSILCHVALRMVTQAGEQFFLDRRQDLTSHSKEILPPSDKYLAVHSLVTHADKRKPKEFFQRTLMAVFLLKCLQKSGYFSTPSIDQTCLSEEELLIGSLLLRHLQLLQFNAHEVYETRIEAPRQLRTSKTEYIGVAIYPTVALFNHDCYPAVTRQGL</sequence>
<accession>A0A7R8VP69</accession>
<dbReference type="GO" id="GO:0042826">
    <property type="term" value="F:histone deacetylase binding"/>
    <property type="evidence" value="ECO:0007669"/>
    <property type="project" value="TreeGrafter"/>
</dbReference>
<evidence type="ECO:0000256" key="2">
    <source>
        <dbReference type="ARBA" id="ARBA00022679"/>
    </source>
</evidence>
<dbReference type="InterPro" id="IPR046341">
    <property type="entry name" value="SET_dom_sf"/>
</dbReference>
<evidence type="ECO:0000313" key="4">
    <source>
        <dbReference type="EMBL" id="CAD7201939.1"/>
    </source>
</evidence>
<dbReference type="InterPro" id="IPR011990">
    <property type="entry name" value="TPR-like_helical_dom_sf"/>
</dbReference>
<dbReference type="PANTHER" id="PTHR46165">
    <property type="entry name" value="SET AND MYND DOMAIN-CONTAINING PROTEIN 4"/>
    <property type="match status" value="1"/>
</dbReference>
<dbReference type="GO" id="GO:0042051">
    <property type="term" value="P:compound eye photoreceptor development"/>
    <property type="evidence" value="ECO:0007669"/>
    <property type="project" value="TreeGrafter"/>
</dbReference>
<evidence type="ECO:0000256" key="3">
    <source>
        <dbReference type="ARBA" id="ARBA00022691"/>
    </source>
</evidence>
<organism evidence="4">
    <name type="scientific">Timema douglasi</name>
    <name type="common">Walking stick</name>
    <dbReference type="NCBI Taxonomy" id="61478"/>
    <lineage>
        <taxon>Eukaryota</taxon>
        <taxon>Metazoa</taxon>
        <taxon>Ecdysozoa</taxon>
        <taxon>Arthropoda</taxon>
        <taxon>Hexapoda</taxon>
        <taxon>Insecta</taxon>
        <taxon>Pterygota</taxon>
        <taxon>Neoptera</taxon>
        <taxon>Polyneoptera</taxon>
        <taxon>Phasmatodea</taxon>
        <taxon>Timematodea</taxon>
        <taxon>Timematoidea</taxon>
        <taxon>Timematidae</taxon>
        <taxon>Timema</taxon>
    </lineage>
</organism>
<dbReference type="GO" id="GO:0005737">
    <property type="term" value="C:cytoplasm"/>
    <property type="evidence" value="ECO:0007669"/>
    <property type="project" value="TreeGrafter"/>
</dbReference>
<dbReference type="Gene3D" id="2.170.270.10">
    <property type="entry name" value="SET domain"/>
    <property type="match status" value="1"/>
</dbReference>
<dbReference type="SUPFAM" id="SSF82199">
    <property type="entry name" value="SET domain"/>
    <property type="match status" value="1"/>
</dbReference>
<dbReference type="AlphaFoldDB" id="A0A7R8VP69"/>
<keyword evidence="3" id="KW-0949">S-adenosyl-L-methionine</keyword>
<dbReference type="InterPro" id="IPR052097">
    <property type="entry name" value="SET-MYND_domain_protein"/>
</dbReference>
<dbReference type="Gene3D" id="1.25.40.10">
    <property type="entry name" value="Tetratricopeptide repeat domain"/>
    <property type="match status" value="1"/>
</dbReference>
<dbReference type="SUPFAM" id="SSF48452">
    <property type="entry name" value="TPR-like"/>
    <property type="match status" value="1"/>
</dbReference>
<dbReference type="GO" id="GO:0005634">
    <property type="term" value="C:nucleus"/>
    <property type="evidence" value="ECO:0007669"/>
    <property type="project" value="TreeGrafter"/>
</dbReference>
<protein>
    <recommendedName>
        <fullName evidence="5">SET and MYND domain-containing protein 4</fullName>
    </recommendedName>
</protein>
<name>A0A7R8VP69_TIMDO</name>
<dbReference type="EMBL" id="OA568834">
    <property type="protein sequence ID" value="CAD7201939.1"/>
    <property type="molecule type" value="Genomic_DNA"/>
</dbReference>
<keyword evidence="1" id="KW-0489">Methyltransferase</keyword>
<dbReference type="Gene3D" id="1.10.220.160">
    <property type="match status" value="1"/>
</dbReference>